<dbReference type="Gene3D" id="3.30.1360.120">
    <property type="entry name" value="Probable tRNA modification gtpase trme, domain 1"/>
    <property type="match status" value="1"/>
</dbReference>
<dbReference type="Pfam" id="PF01926">
    <property type="entry name" value="MMR_HSR1"/>
    <property type="match status" value="1"/>
</dbReference>
<dbReference type="InterPro" id="IPR018948">
    <property type="entry name" value="GTP-bd_TrmE_N"/>
</dbReference>
<dbReference type="InterPro" id="IPR027266">
    <property type="entry name" value="TrmE/GcvT-like"/>
</dbReference>
<dbReference type="EMBL" id="JAIPUX010000953">
    <property type="protein sequence ID" value="KAH0625745.1"/>
    <property type="molecule type" value="Genomic_DNA"/>
</dbReference>
<dbReference type="CDD" id="cd04164">
    <property type="entry name" value="trmE"/>
    <property type="match status" value="1"/>
</dbReference>
<accession>A0ABQ7T8H2</accession>
<feature type="domain" description="GTP-binding protein TrmE N-terminal" evidence="2">
    <location>
        <begin position="34"/>
        <end position="102"/>
    </location>
</feature>
<dbReference type="InterPro" id="IPR025867">
    <property type="entry name" value="MnmE_helical"/>
</dbReference>
<proteinExistence type="predicted"/>
<dbReference type="InterPro" id="IPR031168">
    <property type="entry name" value="G_TrmE"/>
</dbReference>
<feature type="domain" description="MnmE helical" evidence="3">
    <location>
        <begin position="126"/>
        <end position="171"/>
    </location>
</feature>
<dbReference type="InterPro" id="IPR027368">
    <property type="entry name" value="MnmE_dom2"/>
</dbReference>
<dbReference type="Gene3D" id="1.20.120.430">
    <property type="entry name" value="tRNA modification GTPase MnmE domain 2"/>
    <property type="match status" value="1"/>
</dbReference>
<dbReference type="InterPro" id="IPR006073">
    <property type="entry name" value="GTP-bd"/>
</dbReference>
<dbReference type="InterPro" id="IPR027417">
    <property type="entry name" value="P-loop_NTPase"/>
</dbReference>
<name>A0ABQ7T8H2_PHRPL</name>
<organism evidence="4 5">
    <name type="scientific">Phrynosoma platyrhinos</name>
    <name type="common">Desert horned lizard</name>
    <dbReference type="NCBI Taxonomy" id="52577"/>
    <lineage>
        <taxon>Eukaryota</taxon>
        <taxon>Metazoa</taxon>
        <taxon>Chordata</taxon>
        <taxon>Craniata</taxon>
        <taxon>Vertebrata</taxon>
        <taxon>Euteleostomi</taxon>
        <taxon>Lepidosauria</taxon>
        <taxon>Squamata</taxon>
        <taxon>Bifurcata</taxon>
        <taxon>Unidentata</taxon>
        <taxon>Episquamata</taxon>
        <taxon>Toxicofera</taxon>
        <taxon>Iguania</taxon>
        <taxon>Phrynosomatidae</taxon>
        <taxon>Phrynosomatinae</taxon>
        <taxon>Phrynosoma</taxon>
    </lineage>
</organism>
<dbReference type="Pfam" id="PF10396">
    <property type="entry name" value="TrmE_N"/>
    <property type="match status" value="1"/>
</dbReference>
<dbReference type="PANTHER" id="PTHR42714:SF2">
    <property type="entry name" value="TRNA MODIFICATION GTPASE GTPBP3, MITOCHONDRIAL"/>
    <property type="match status" value="1"/>
</dbReference>
<dbReference type="SUPFAM" id="SSF103025">
    <property type="entry name" value="Folate-binding domain"/>
    <property type="match status" value="1"/>
</dbReference>
<dbReference type="PANTHER" id="PTHR42714">
    <property type="entry name" value="TRNA MODIFICATION GTPASE GTPBP3"/>
    <property type="match status" value="1"/>
</dbReference>
<dbReference type="Proteomes" id="UP000826234">
    <property type="component" value="Unassembled WGS sequence"/>
</dbReference>
<keyword evidence="5" id="KW-1185">Reference proteome</keyword>
<dbReference type="NCBIfam" id="TIGR00231">
    <property type="entry name" value="small_GTP"/>
    <property type="match status" value="1"/>
</dbReference>
<evidence type="ECO:0000259" key="1">
    <source>
        <dbReference type="Pfam" id="PF01926"/>
    </source>
</evidence>
<dbReference type="SUPFAM" id="SSF52540">
    <property type="entry name" value="P-loop containing nucleoside triphosphate hydrolases"/>
    <property type="match status" value="1"/>
</dbReference>
<evidence type="ECO:0000259" key="2">
    <source>
        <dbReference type="Pfam" id="PF10396"/>
    </source>
</evidence>
<dbReference type="Gene3D" id="3.40.50.300">
    <property type="entry name" value="P-loop containing nucleotide triphosphate hydrolases"/>
    <property type="match status" value="1"/>
</dbReference>
<reference evidence="4 5" key="1">
    <citation type="journal article" date="2022" name="Gigascience">
        <title>A chromosome-level genome assembly and annotation of the desert horned lizard, Phrynosoma platyrhinos, provides insight into chromosomal rearrangements among reptiles.</title>
        <authorList>
            <person name="Koochekian N."/>
            <person name="Ascanio A."/>
            <person name="Farleigh K."/>
            <person name="Card D.C."/>
            <person name="Schield D.R."/>
            <person name="Castoe T.A."/>
            <person name="Jezkova T."/>
        </authorList>
    </citation>
    <scope>NUCLEOTIDE SEQUENCE [LARGE SCALE GENOMIC DNA]</scope>
    <source>
        <strain evidence="4">NK-2021</strain>
    </source>
</reference>
<protein>
    <submittedName>
        <fullName evidence="4">Uncharacterized protein</fullName>
    </submittedName>
</protein>
<dbReference type="InterPro" id="IPR005225">
    <property type="entry name" value="Small_GTP-bd"/>
</dbReference>
<gene>
    <name evidence="4" type="ORF">JD844_033959</name>
</gene>
<sequence>MWPSLQGCLRIAKSSPQTSRLFCRRYNQVAKRDTIFALSSGHGKCGVAVIRTSGPASGSTLLRLTGGKEPPFPRTAALRRICHPNSAETLDHGLVLWFPGQEILAPAPIVGVTRFSFRKQNGKLDLTEAEGLGDLIHAETEGQRRQALRQMEGELGMLYRRWSDTLTKARSWHASQLAAHLQDGRRGERLRDGIRVVIAGPTNAGKSSLLNQLCQKPAAIVSPMAGTTRDVVEATLNIGGFPVVLSDTAGLRDTSDAIEKEGVIRARQR</sequence>
<evidence type="ECO:0000259" key="3">
    <source>
        <dbReference type="Pfam" id="PF12631"/>
    </source>
</evidence>
<evidence type="ECO:0000313" key="5">
    <source>
        <dbReference type="Proteomes" id="UP000826234"/>
    </source>
</evidence>
<evidence type="ECO:0000313" key="4">
    <source>
        <dbReference type="EMBL" id="KAH0625745.1"/>
    </source>
</evidence>
<comment type="caution">
    <text evidence="4">The sequence shown here is derived from an EMBL/GenBank/DDBJ whole genome shotgun (WGS) entry which is preliminary data.</text>
</comment>
<dbReference type="Pfam" id="PF12631">
    <property type="entry name" value="MnmE_helical"/>
    <property type="match status" value="1"/>
</dbReference>
<feature type="domain" description="G" evidence="1">
    <location>
        <begin position="195"/>
        <end position="267"/>
    </location>
</feature>